<gene>
    <name evidence="1" type="ORF">CH364_06185</name>
</gene>
<dbReference type="OrthoDB" id="335016at2"/>
<dbReference type="Proteomes" id="UP000232145">
    <property type="component" value="Unassembled WGS sequence"/>
</dbReference>
<dbReference type="RefSeq" id="WP_100742696.1">
    <property type="nucleotide sequence ID" value="NZ_NPDW01000001.1"/>
</dbReference>
<proteinExistence type="predicted"/>
<comment type="caution">
    <text evidence="1">The sequence shown here is derived from an EMBL/GenBank/DDBJ whole genome shotgun (WGS) entry which is preliminary data.</text>
</comment>
<reference evidence="1 2" key="1">
    <citation type="submission" date="2017-07" db="EMBL/GenBank/DDBJ databases">
        <title>Leptospira spp. isolated from tropical soils.</title>
        <authorList>
            <person name="Thibeaux R."/>
            <person name="Iraola G."/>
            <person name="Ferres I."/>
            <person name="Bierque E."/>
            <person name="Girault D."/>
            <person name="Soupe-Gilbert M.-E."/>
            <person name="Picardeau M."/>
            <person name="Goarant C."/>
        </authorList>
    </citation>
    <scope>NUCLEOTIDE SEQUENCE [LARGE SCALE GENOMIC DNA]</scope>
    <source>
        <strain evidence="1 2">FH2-B-A1</strain>
    </source>
</reference>
<protein>
    <submittedName>
        <fullName evidence="1">Uncharacterized protein</fullName>
    </submittedName>
</protein>
<dbReference type="AlphaFoldDB" id="A0A2N0AN86"/>
<name>A0A2N0AN86_9LEPT</name>
<evidence type="ECO:0000313" key="1">
    <source>
        <dbReference type="EMBL" id="PJZ85782.1"/>
    </source>
</evidence>
<evidence type="ECO:0000313" key="2">
    <source>
        <dbReference type="Proteomes" id="UP000232145"/>
    </source>
</evidence>
<accession>A0A2N0AN86</accession>
<sequence length="98" mass="11482">MDREQLEAFREELTKTFFFSILKDLSEIGETLTDFEVKVLIQNALSHSPDLQVEWGEMDRFGNSTLLVKYESNLLVIEVSPLINAIRILWNEYKSKEK</sequence>
<dbReference type="EMBL" id="NPDX01000001">
    <property type="protein sequence ID" value="PJZ85782.1"/>
    <property type="molecule type" value="Genomic_DNA"/>
</dbReference>
<organism evidence="1 2">
    <name type="scientific">Leptospira harrisiae</name>
    <dbReference type="NCBI Taxonomy" id="2023189"/>
    <lineage>
        <taxon>Bacteria</taxon>
        <taxon>Pseudomonadati</taxon>
        <taxon>Spirochaetota</taxon>
        <taxon>Spirochaetia</taxon>
        <taxon>Leptospirales</taxon>
        <taxon>Leptospiraceae</taxon>
        <taxon>Leptospira</taxon>
    </lineage>
</organism>
<keyword evidence="2" id="KW-1185">Reference proteome</keyword>